<accession>A0ABY8FGJ2</accession>
<evidence type="ECO:0000256" key="1">
    <source>
        <dbReference type="SAM" id="Phobius"/>
    </source>
</evidence>
<gene>
    <name evidence="2" type="ORF">EVC62_10740</name>
</gene>
<evidence type="ECO:0000313" key="3">
    <source>
        <dbReference type="Proteomes" id="UP001321526"/>
    </source>
</evidence>
<protein>
    <submittedName>
        <fullName evidence="2">Fimbrial assembly protein</fullName>
    </submittedName>
</protein>
<organism evidence="2 3">
    <name type="scientific">Salinicola endophyticus</name>
    <dbReference type="NCBI Taxonomy" id="1949083"/>
    <lineage>
        <taxon>Bacteria</taxon>
        <taxon>Pseudomonadati</taxon>
        <taxon>Pseudomonadota</taxon>
        <taxon>Gammaproteobacteria</taxon>
        <taxon>Oceanospirillales</taxon>
        <taxon>Halomonadaceae</taxon>
        <taxon>Salinicola</taxon>
    </lineage>
</organism>
<name>A0ABY8FGJ2_9GAMM</name>
<dbReference type="InterPro" id="IPR007813">
    <property type="entry name" value="PilN"/>
</dbReference>
<keyword evidence="1" id="KW-0472">Membrane</keyword>
<keyword evidence="1" id="KW-0812">Transmembrane</keyword>
<feature type="transmembrane region" description="Helical" evidence="1">
    <location>
        <begin position="21"/>
        <end position="40"/>
    </location>
</feature>
<proteinExistence type="predicted"/>
<dbReference type="InterPro" id="IPR052534">
    <property type="entry name" value="Extracell_DNA_Util/SecSys_Comp"/>
</dbReference>
<dbReference type="RefSeq" id="WP_110675119.1">
    <property type="nucleotide sequence ID" value="NZ_CP035631.1"/>
</dbReference>
<dbReference type="PANTHER" id="PTHR40278">
    <property type="entry name" value="DNA UTILIZATION PROTEIN HOFN"/>
    <property type="match status" value="1"/>
</dbReference>
<sequence>MSVEINLLPWRERQRQQRTRRFQRGVLLALLLGLLAGWLIDLHEQALVRAEQARLGMIERHTQQLTRDIESVRDFRHLRERMLEQIDLIGTLQASRPLTVEVFDQLTATLVDGVHYTQLVRHDHTLELDGVAASNRQVSEQMRRLAASPALGVPLLSDVSAGNGADAPRRFQMSVEEQPAVDASGEPAESTP</sequence>
<dbReference type="EMBL" id="CP035631">
    <property type="protein sequence ID" value="WFF41942.1"/>
    <property type="molecule type" value="Genomic_DNA"/>
</dbReference>
<reference evidence="2 3" key="1">
    <citation type="submission" date="2019-01" db="EMBL/GenBank/DDBJ databases">
        <title>Genome sequence of Salinicola endophyticus REST5.</title>
        <authorList>
            <person name="Nascimento F.X."/>
        </authorList>
    </citation>
    <scope>NUCLEOTIDE SEQUENCE [LARGE SCALE GENOMIC DNA]</scope>
    <source>
        <strain evidence="2 3">REST5</strain>
    </source>
</reference>
<dbReference type="PANTHER" id="PTHR40278:SF2">
    <property type="entry name" value="TYPE IV PILUS INNER MEMBRANE COMPONENT PILN"/>
    <property type="match status" value="1"/>
</dbReference>
<keyword evidence="3" id="KW-1185">Reference proteome</keyword>
<dbReference type="Pfam" id="PF05137">
    <property type="entry name" value="PilN"/>
    <property type="match status" value="1"/>
</dbReference>
<evidence type="ECO:0000313" key="2">
    <source>
        <dbReference type="EMBL" id="WFF41942.1"/>
    </source>
</evidence>
<keyword evidence="1" id="KW-1133">Transmembrane helix</keyword>
<dbReference type="Proteomes" id="UP001321526">
    <property type="component" value="Chromosome"/>
</dbReference>